<evidence type="ECO:0000259" key="3">
    <source>
        <dbReference type="Pfam" id="PF02826"/>
    </source>
</evidence>
<protein>
    <submittedName>
        <fullName evidence="4">Glyoxylate/hydroxypyruvate reductase A</fullName>
        <ecNumber evidence="4">1.1.1.79</ecNumber>
        <ecNumber evidence="4">1.1.1.81</ecNumber>
    </submittedName>
</protein>
<keyword evidence="1 4" id="KW-0560">Oxidoreductase</keyword>
<keyword evidence="4" id="KW-0670">Pyruvate</keyword>
<dbReference type="CDD" id="cd12164">
    <property type="entry name" value="GDH_like_2"/>
    <property type="match status" value="1"/>
</dbReference>
<reference evidence="4 5" key="1">
    <citation type="submission" date="2020-08" db="EMBL/GenBank/DDBJ databases">
        <title>Genomic Encyclopedia of Type Strains, Phase III (KMG-III): the genomes of soil and plant-associated and newly described type strains.</title>
        <authorList>
            <person name="Whitman W."/>
        </authorList>
    </citation>
    <scope>NUCLEOTIDE SEQUENCE [LARGE SCALE GENOMIC DNA]</scope>
    <source>
        <strain evidence="4 5">CECT 8803</strain>
    </source>
</reference>
<dbReference type="Gene3D" id="3.40.50.720">
    <property type="entry name" value="NAD(P)-binding Rossmann-like Domain"/>
    <property type="match status" value="2"/>
</dbReference>
<gene>
    <name evidence="4" type="ORF">FHR98_002403</name>
</gene>
<dbReference type="EC" id="1.1.1.81" evidence="4"/>
<dbReference type="SUPFAM" id="SSF52283">
    <property type="entry name" value="Formate/glycerate dehydrogenase catalytic domain-like"/>
    <property type="match status" value="1"/>
</dbReference>
<dbReference type="EC" id="1.1.1.79" evidence="4"/>
<proteinExistence type="predicted"/>
<evidence type="ECO:0000313" key="5">
    <source>
        <dbReference type="Proteomes" id="UP000581135"/>
    </source>
</evidence>
<dbReference type="Pfam" id="PF02826">
    <property type="entry name" value="2-Hacid_dh_C"/>
    <property type="match status" value="1"/>
</dbReference>
<dbReference type="PANTHER" id="PTHR43333">
    <property type="entry name" value="2-HACID_DH_C DOMAIN-CONTAINING PROTEIN"/>
    <property type="match status" value="1"/>
</dbReference>
<dbReference type="GO" id="GO:0016618">
    <property type="term" value="F:hydroxypyruvate reductase [NAD(P)H] activity"/>
    <property type="evidence" value="ECO:0007669"/>
    <property type="project" value="UniProtKB-EC"/>
</dbReference>
<dbReference type="Proteomes" id="UP000581135">
    <property type="component" value="Unassembled WGS sequence"/>
</dbReference>
<name>A0A839SWN5_9PROT</name>
<dbReference type="SUPFAM" id="SSF51735">
    <property type="entry name" value="NAD(P)-binding Rossmann-fold domains"/>
    <property type="match status" value="1"/>
</dbReference>
<dbReference type="AlphaFoldDB" id="A0A839SWN5"/>
<dbReference type="GO" id="GO:0030267">
    <property type="term" value="F:glyoxylate reductase (NADPH) activity"/>
    <property type="evidence" value="ECO:0007669"/>
    <property type="project" value="UniProtKB-EC"/>
</dbReference>
<dbReference type="RefSeq" id="WP_183416913.1">
    <property type="nucleotide sequence ID" value="NZ_JACHXA010000006.1"/>
</dbReference>
<feature type="domain" description="D-isomer specific 2-hydroxyacid dehydrogenase NAD-binding" evidence="3">
    <location>
        <begin position="102"/>
        <end position="274"/>
    </location>
</feature>
<keyword evidence="2" id="KW-0520">NAD</keyword>
<dbReference type="EMBL" id="JACHXA010000006">
    <property type="protein sequence ID" value="MBB3066100.1"/>
    <property type="molecule type" value="Genomic_DNA"/>
</dbReference>
<organism evidence="4 5">
    <name type="scientific">Limibacillus halophilus</name>
    <dbReference type="NCBI Taxonomy" id="1579333"/>
    <lineage>
        <taxon>Bacteria</taxon>
        <taxon>Pseudomonadati</taxon>
        <taxon>Pseudomonadota</taxon>
        <taxon>Alphaproteobacteria</taxon>
        <taxon>Rhodospirillales</taxon>
        <taxon>Rhodovibrionaceae</taxon>
        <taxon>Limibacillus</taxon>
    </lineage>
</organism>
<dbReference type="GO" id="GO:0051287">
    <property type="term" value="F:NAD binding"/>
    <property type="evidence" value="ECO:0007669"/>
    <property type="project" value="InterPro"/>
</dbReference>
<keyword evidence="5" id="KW-1185">Reference proteome</keyword>
<evidence type="ECO:0000313" key="4">
    <source>
        <dbReference type="EMBL" id="MBB3066100.1"/>
    </source>
</evidence>
<comment type="caution">
    <text evidence="4">The sequence shown here is derived from an EMBL/GenBank/DDBJ whole genome shotgun (WGS) entry which is preliminary data.</text>
</comment>
<dbReference type="InterPro" id="IPR036291">
    <property type="entry name" value="NAD(P)-bd_dom_sf"/>
</dbReference>
<sequence>MALLFKTDIDRGTAWAQAFAKHAPELELRQWPEIGNPDDIEYVLVWAPPEGVLSRLPNLKAIFSVGAGIDHLMAAGELPEGIPIVRMVEPGLTAGMTEFVVMASLMLHRFMLEYRSQQTAHHWEEINQIPTAQRRVGILGLGTLGQESARVLSTFGFPVAGWSRTRKEISGVDSFAGETELKAFLSRSDLLVCLLPLTPETESILNRETLAQLPTGALLVSVGRGRQVDEDALLEALDSGQIGGAVLDVFRQEPLPAESPFWDHPKVILTPHVASMTNPETAVLAVLDNIARIKKGDAPSHTVDLKRGY</sequence>
<dbReference type="InterPro" id="IPR006140">
    <property type="entry name" value="D-isomer_DH_NAD-bd"/>
</dbReference>
<evidence type="ECO:0000256" key="2">
    <source>
        <dbReference type="ARBA" id="ARBA00023027"/>
    </source>
</evidence>
<evidence type="ECO:0000256" key="1">
    <source>
        <dbReference type="ARBA" id="ARBA00023002"/>
    </source>
</evidence>
<accession>A0A839SWN5</accession>
<dbReference type="PANTHER" id="PTHR43333:SF1">
    <property type="entry name" value="D-ISOMER SPECIFIC 2-HYDROXYACID DEHYDROGENASE NAD-BINDING DOMAIN-CONTAINING PROTEIN"/>
    <property type="match status" value="1"/>
</dbReference>